<evidence type="ECO:0000256" key="1">
    <source>
        <dbReference type="ARBA" id="ARBA00010835"/>
    </source>
</evidence>
<dbReference type="Gene3D" id="1.20.58.410">
    <property type="entry name" value="Release factor"/>
    <property type="match status" value="1"/>
</dbReference>
<comment type="PTM">
    <text evidence="4">Methylated by PrmC. Methylation increases the termination efficiency of RF2.</text>
</comment>
<dbReference type="GO" id="GO:0005737">
    <property type="term" value="C:cytoplasm"/>
    <property type="evidence" value="ECO:0007669"/>
    <property type="project" value="UniProtKB-SubCell"/>
</dbReference>
<evidence type="ECO:0000313" key="7">
    <source>
        <dbReference type="EMBL" id="OGY14085.1"/>
    </source>
</evidence>
<comment type="subcellular location">
    <subcellularLocation>
        <location evidence="4">Cytoplasm</location>
    </subcellularLocation>
</comment>
<evidence type="ECO:0000259" key="6">
    <source>
        <dbReference type="PROSITE" id="PS00745"/>
    </source>
</evidence>
<proteinExistence type="inferred from homology"/>
<dbReference type="AlphaFoldDB" id="A0A1G1VF89"/>
<name>A0A1G1VF89_9BACT</name>
<comment type="function">
    <text evidence="4">Peptide chain release factor 2 directs the termination of translation in response to the peptide chain termination codons UGA and UAA.</text>
</comment>
<evidence type="ECO:0000256" key="3">
    <source>
        <dbReference type="ARBA" id="ARBA00022917"/>
    </source>
</evidence>
<keyword evidence="2 4" id="KW-0488">Methylation</keyword>
<reference evidence="7 8" key="1">
    <citation type="journal article" date="2016" name="Nat. Commun.">
        <title>Thousands of microbial genomes shed light on interconnected biogeochemical processes in an aquifer system.</title>
        <authorList>
            <person name="Anantharaman K."/>
            <person name="Brown C.T."/>
            <person name="Hug L.A."/>
            <person name="Sharon I."/>
            <person name="Castelle C.J."/>
            <person name="Probst A.J."/>
            <person name="Thomas B.C."/>
            <person name="Singh A."/>
            <person name="Wilkins M.J."/>
            <person name="Karaoz U."/>
            <person name="Brodie E.L."/>
            <person name="Williams K.H."/>
            <person name="Hubbard S.S."/>
            <person name="Banfield J.F."/>
        </authorList>
    </citation>
    <scope>NUCLEOTIDE SEQUENCE [LARGE SCALE GENOMIC DNA]</scope>
</reference>
<protein>
    <recommendedName>
        <fullName evidence="4 5">Peptide chain release factor 2</fullName>
        <shortName evidence="4">RF-2</shortName>
    </recommendedName>
</protein>
<dbReference type="HAMAP" id="MF_00094">
    <property type="entry name" value="Rel_fac_2"/>
    <property type="match status" value="1"/>
</dbReference>
<dbReference type="InterPro" id="IPR005139">
    <property type="entry name" value="PCRF"/>
</dbReference>
<comment type="caution">
    <text evidence="7">The sequence shown here is derived from an EMBL/GenBank/DDBJ whole genome shotgun (WGS) entry which is preliminary data.</text>
</comment>
<dbReference type="SUPFAM" id="SSF75620">
    <property type="entry name" value="Release factor"/>
    <property type="match status" value="1"/>
</dbReference>
<keyword evidence="4" id="KW-0963">Cytoplasm</keyword>
<dbReference type="Pfam" id="PF03462">
    <property type="entry name" value="PCRF"/>
    <property type="match status" value="1"/>
</dbReference>
<dbReference type="NCBIfam" id="TIGR00020">
    <property type="entry name" value="prfB"/>
    <property type="match status" value="1"/>
</dbReference>
<evidence type="ECO:0000256" key="5">
    <source>
        <dbReference type="NCBIfam" id="TIGR00020"/>
    </source>
</evidence>
<organism evidence="7 8">
    <name type="scientific">Candidatus Blackburnbacteria bacterium RIFCSPLOWO2_01_FULL_40_20</name>
    <dbReference type="NCBI Taxonomy" id="1797519"/>
    <lineage>
        <taxon>Bacteria</taxon>
        <taxon>Candidatus Blackburniibacteriota</taxon>
    </lineage>
</organism>
<dbReference type="PANTHER" id="PTHR43116:SF3">
    <property type="entry name" value="CLASS I PEPTIDE CHAIN RELEASE FACTOR"/>
    <property type="match status" value="1"/>
</dbReference>
<dbReference type="Pfam" id="PF00472">
    <property type="entry name" value="RF-1"/>
    <property type="match status" value="1"/>
</dbReference>
<comment type="similarity">
    <text evidence="1 4">Belongs to the prokaryotic/mitochondrial release factor family.</text>
</comment>
<dbReference type="InterPro" id="IPR045853">
    <property type="entry name" value="Pep_chain_release_fac_I_sf"/>
</dbReference>
<dbReference type="EMBL" id="MHCC01000003">
    <property type="protein sequence ID" value="OGY14085.1"/>
    <property type="molecule type" value="Genomic_DNA"/>
</dbReference>
<sequence>MHELKERLFTLRERLGKIVEVLNIEEERKKLRELEAKTAKADFWDDSQLATGVMKQISAIKDSIDKTEKISTQIEDAFSVVVLPDLEKEVEASAKTIEKELIALEVLTYLSGPNDKNNAIFSIHAGQGGTEAMDWAQMLQRMYMMYAQNQGWETETIDFTPGEEAGIKSITLLITGQYAYGKLKGEAGAHRLVRLSPFNANNLRQTSFALVEVLPELEEVTDVDMKEEDMEWQFYRSGGHGGQNVNKVSTAVRLIHKPTGIVVTAQTERFQEQNRQIALRLLRSKLWVRQEAIEKEQVKELKGEYKPAAWGTQIRSYVLHPYKMVKDLRTDIETSNTESVLSGELEEFIQGELKYLAQKGL</sequence>
<accession>A0A1G1VF89</accession>
<feature type="modified residue" description="N5-methylglutamine" evidence="4">
    <location>
        <position position="243"/>
    </location>
</feature>
<dbReference type="SMART" id="SM00937">
    <property type="entry name" value="PCRF"/>
    <property type="match status" value="1"/>
</dbReference>
<feature type="domain" description="Prokaryotic-type class I peptide chain release factors" evidence="6">
    <location>
        <begin position="236"/>
        <end position="252"/>
    </location>
</feature>
<gene>
    <name evidence="4" type="primary">prfB</name>
    <name evidence="7" type="ORF">A3A77_03875</name>
</gene>
<evidence type="ECO:0000256" key="2">
    <source>
        <dbReference type="ARBA" id="ARBA00022481"/>
    </source>
</evidence>
<dbReference type="Gene3D" id="3.30.160.20">
    <property type="match status" value="1"/>
</dbReference>
<dbReference type="Gene3D" id="3.30.70.1660">
    <property type="match status" value="1"/>
</dbReference>
<dbReference type="Proteomes" id="UP000178659">
    <property type="component" value="Unassembled WGS sequence"/>
</dbReference>
<evidence type="ECO:0000313" key="8">
    <source>
        <dbReference type="Proteomes" id="UP000178659"/>
    </source>
</evidence>
<keyword evidence="3 4" id="KW-0648">Protein biosynthesis</keyword>
<dbReference type="PANTHER" id="PTHR43116">
    <property type="entry name" value="PEPTIDE CHAIN RELEASE FACTOR 2"/>
    <property type="match status" value="1"/>
</dbReference>
<dbReference type="InterPro" id="IPR004374">
    <property type="entry name" value="PrfB"/>
</dbReference>
<dbReference type="PROSITE" id="PS00745">
    <property type="entry name" value="RF_PROK_I"/>
    <property type="match status" value="1"/>
</dbReference>
<dbReference type="GO" id="GO:0016149">
    <property type="term" value="F:translation release factor activity, codon specific"/>
    <property type="evidence" value="ECO:0007669"/>
    <property type="project" value="UniProtKB-UniRule"/>
</dbReference>
<dbReference type="InterPro" id="IPR000352">
    <property type="entry name" value="Pep_chain_release_fac_I"/>
</dbReference>
<evidence type="ECO:0000256" key="4">
    <source>
        <dbReference type="HAMAP-Rule" id="MF_00094"/>
    </source>
</evidence>